<gene>
    <name evidence="2" type="ORF">P60_gp21</name>
</gene>
<dbReference type="EMBL" id="AF338467">
    <property type="protein sequence ID" value="AGA17883.1"/>
    <property type="molecule type" value="Genomic_DNA"/>
</dbReference>
<dbReference type="GeneID" id="26066754"/>
<dbReference type="InterPro" id="IPR021739">
    <property type="entry name" value="SaV-like"/>
</dbReference>
<evidence type="ECO:0000313" key="3">
    <source>
        <dbReference type="Proteomes" id="UP000001761"/>
    </source>
</evidence>
<dbReference type="RefSeq" id="YP_009173802.1">
    <property type="nucleotide sequence ID" value="NC_003390.2"/>
</dbReference>
<name>L0CNQ7_9CAUD</name>
<dbReference type="Pfam" id="PF11753">
    <property type="entry name" value="DUF3310"/>
    <property type="match status" value="1"/>
</dbReference>
<dbReference type="OrthoDB" id="26730at10239"/>
<keyword evidence="3" id="KW-1185">Reference proteome</keyword>
<accession>L0CNQ7</accession>
<feature type="region of interest" description="Disordered" evidence="1">
    <location>
        <begin position="72"/>
        <end position="109"/>
    </location>
</feature>
<dbReference type="Proteomes" id="UP000001761">
    <property type="component" value="Segment"/>
</dbReference>
<dbReference type="KEGG" id="vg:26066754"/>
<sequence length="109" mass="12274">MSKYSPSHYKKGSIEVWDFITDQDLNYLEGNIVKYLCRAGSKPHESRIDDLLKAKAYLQKLIDSTSDHDLTLKASDRIPSSDGAGNRNLGRYGHCPATPSDYRGVQRVQ</sequence>
<evidence type="ECO:0000256" key="1">
    <source>
        <dbReference type="SAM" id="MobiDB-lite"/>
    </source>
</evidence>
<evidence type="ECO:0008006" key="4">
    <source>
        <dbReference type="Google" id="ProtNLM"/>
    </source>
</evidence>
<evidence type="ECO:0000313" key="2">
    <source>
        <dbReference type="EMBL" id="AGA17883.1"/>
    </source>
</evidence>
<organism evidence="2 3">
    <name type="scientific">Synechococcus phage P60</name>
    <dbReference type="NCBI Taxonomy" id="2905923"/>
    <lineage>
        <taxon>Viruses</taxon>
        <taxon>Duplodnaviria</taxon>
        <taxon>Heunggongvirae</taxon>
        <taxon>Uroviricota</taxon>
        <taxon>Caudoviricetes</taxon>
        <taxon>Autographivirales</taxon>
        <taxon>Tiilvirus</taxon>
        <taxon>Tiilvirus P60</taxon>
    </lineage>
</organism>
<reference evidence="2 3" key="1">
    <citation type="journal article" date="2002" name="Appl. Environ. Microbiol.">
        <title>Genomic sequence and evolution of marine cyanophage P60: a new insight on lytic and lysogenic phages.</title>
        <authorList>
            <person name="Chen F."/>
            <person name="Lu J."/>
        </authorList>
    </citation>
    <scope>NUCLEOTIDE SEQUENCE</scope>
</reference>
<protein>
    <recommendedName>
        <fullName evidence="4">DUF3310 domain-containing protein</fullName>
    </recommendedName>
</protein>
<proteinExistence type="predicted"/>